<dbReference type="SUPFAM" id="SSF52266">
    <property type="entry name" value="SGNH hydrolase"/>
    <property type="match status" value="1"/>
</dbReference>
<dbReference type="InterPro" id="IPR013830">
    <property type="entry name" value="SGNH_hydro"/>
</dbReference>
<dbReference type="PANTHER" id="PTHR30383:SF5">
    <property type="entry name" value="SGNH HYDROLASE-TYPE ESTERASE DOMAIN-CONTAINING PROTEIN"/>
    <property type="match status" value="1"/>
</dbReference>
<dbReference type="InterPro" id="IPR051532">
    <property type="entry name" value="Ester_Hydrolysis_Enzymes"/>
</dbReference>
<dbReference type="EMBL" id="CP010904">
    <property type="protein sequence ID" value="AKJ64733.1"/>
    <property type="molecule type" value="Genomic_DNA"/>
</dbReference>
<evidence type="ECO:0000256" key="3">
    <source>
        <dbReference type="ARBA" id="ARBA00022729"/>
    </source>
</evidence>
<evidence type="ECO:0000259" key="4">
    <source>
        <dbReference type="Pfam" id="PF13472"/>
    </source>
</evidence>
<evidence type="ECO:0000313" key="6">
    <source>
        <dbReference type="EMBL" id="AKJ64733.1"/>
    </source>
</evidence>
<reference evidence="6 7" key="2">
    <citation type="journal article" date="2016" name="ISME J.">
        <title>Characterization of the first cultured representative of Verrucomicrobia subdivision 5 indicates the proposal of a novel phylum.</title>
        <authorList>
            <person name="Spring S."/>
            <person name="Bunk B."/>
            <person name="Sproer C."/>
            <person name="Schumann P."/>
            <person name="Rohde M."/>
            <person name="Tindall B.J."/>
            <person name="Klenk H.P."/>
        </authorList>
    </citation>
    <scope>NUCLEOTIDE SEQUENCE [LARGE SCALE GENOMIC DNA]</scope>
    <source>
        <strain evidence="6 7">L21-Fru-AB</strain>
    </source>
</reference>
<evidence type="ECO:0000256" key="2">
    <source>
        <dbReference type="ARBA" id="ARBA00022525"/>
    </source>
</evidence>
<keyword evidence="2" id="KW-0964">Secreted</keyword>
<name>A0A0G3EEG1_9BACT</name>
<evidence type="ECO:0000259" key="5">
    <source>
        <dbReference type="Pfam" id="PF24517"/>
    </source>
</evidence>
<protein>
    <submittedName>
        <fullName evidence="6">Uncharacterized protein</fullName>
    </submittedName>
</protein>
<dbReference type="STRING" id="1307763.L21SP4_01488"/>
<keyword evidence="3" id="KW-0732">Signal</keyword>
<accession>A0A0G3EEG1</accession>
<evidence type="ECO:0000256" key="1">
    <source>
        <dbReference type="ARBA" id="ARBA00004613"/>
    </source>
</evidence>
<dbReference type="CDD" id="cd00229">
    <property type="entry name" value="SGNH_hydrolase"/>
    <property type="match status" value="1"/>
</dbReference>
<dbReference type="Pfam" id="PF13472">
    <property type="entry name" value="Lipase_GDSL_2"/>
    <property type="match status" value="1"/>
</dbReference>
<reference evidence="7" key="1">
    <citation type="submission" date="2015-02" db="EMBL/GenBank/DDBJ databases">
        <title>Description and complete genome sequence of the first cultured representative of the subdivision 5 of the Verrucomicrobia phylum.</title>
        <authorList>
            <person name="Spring S."/>
            <person name="Bunk B."/>
            <person name="Sproer C."/>
            <person name="Klenk H.-P."/>
        </authorList>
    </citation>
    <scope>NUCLEOTIDE SEQUENCE [LARGE SCALE GENOMIC DNA]</scope>
    <source>
        <strain evidence="7">L21-Fru-AB</strain>
    </source>
</reference>
<feature type="domain" description="SGNH hydrolase-type esterase" evidence="4">
    <location>
        <begin position="351"/>
        <end position="523"/>
    </location>
</feature>
<evidence type="ECO:0000313" key="7">
    <source>
        <dbReference type="Proteomes" id="UP000035268"/>
    </source>
</evidence>
<dbReference type="Pfam" id="PF24517">
    <property type="entry name" value="CBM96"/>
    <property type="match status" value="1"/>
</dbReference>
<organism evidence="6 7">
    <name type="scientific">Kiritimatiella glycovorans</name>
    <dbReference type="NCBI Taxonomy" id="1307763"/>
    <lineage>
        <taxon>Bacteria</taxon>
        <taxon>Pseudomonadati</taxon>
        <taxon>Kiritimatiellota</taxon>
        <taxon>Kiritimatiellia</taxon>
        <taxon>Kiritimatiellales</taxon>
        <taxon>Kiritimatiellaceae</taxon>
        <taxon>Kiritimatiella</taxon>
    </lineage>
</organism>
<dbReference type="OrthoDB" id="388542at2"/>
<proteinExistence type="predicted"/>
<sequence>MGWRRIVISGVLLTGLAAVAGERPPRTVLGPCADTEIRGGAYAARHFGNARELWVQRGNAAEEQRSILLRYDLSTLAQTSTASARIWFKGTAEGTGSNPSFSVYAIDSEWGESSVTFDTEPRKLERVAVTTIRPDTSGPVPFDLTDYVTRHLDRTELSFLIEMRSAPGFSRPVHFGSKEAGGDRAWLAIAEEPRPRYGFAAAMRPLWSNPVIHRETALPLSKEGQAPRARLAFRPERILRVEDYALTRTYEEGKDFRVDGRHLIVRPGSDMPVTLRRELFPDSPDAKPGVMKRRDGGYLAFSESSWFNDRQIRVTYRRGEPWRGPVPEYGGDRLPRTTGRLRAGAPLKIVLFGDSIAVGASASAKAARPPYMPSWGRLLAEQLRRETASSIELINPSLGGMTSAWGAKTVDGLVAHERPDLCILAFGMNDGGHVPVERYIENTKATIRAIRTQNPDAEFILVMSMLPNEQWRALEPMRGYLPALKQLKGDGVAVADLWSLHAYLLRNKIYADMTGNHVNHPNDFLVRLYAQTLATMLIE</sequence>
<dbReference type="InterPro" id="IPR055372">
    <property type="entry name" value="CBM96"/>
</dbReference>
<dbReference type="KEGG" id="vbl:L21SP4_01488"/>
<dbReference type="GO" id="GO:0004622">
    <property type="term" value="F:phosphatidylcholine lysophospholipase activity"/>
    <property type="evidence" value="ECO:0007669"/>
    <property type="project" value="TreeGrafter"/>
</dbReference>
<comment type="subcellular location">
    <subcellularLocation>
        <location evidence="1">Secreted</location>
    </subcellularLocation>
</comment>
<gene>
    <name evidence="6" type="ORF">L21SP4_01488</name>
</gene>
<dbReference type="AlphaFoldDB" id="A0A0G3EEG1"/>
<dbReference type="NCBIfam" id="NF033679">
    <property type="entry name" value="DNRLRE_dom"/>
    <property type="match status" value="1"/>
</dbReference>
<dbReference type="Proteomes" id="UP000035268">
    <property type="component" value="Chromosome"/>
</dbReference>
<dbReference type="Gene3D" id="3.40.50.1110">
    <property type="entry name" value="SGNH hydrolase"/>
    <property type="match status" value="1"/>
</dbReference>
<keyword evidence="7" id="KW-1185">Reference proteome</keyword>
<dbReference type="PANTHER" id="PTHR30383">
    <property type="entry name" value="THIOESTERASE 1/PROTEASE 1/LYSOPHOSPHOLIPASE L1"/>
    <property type="match status" value="1"/>
</dbReference>
<feature type="domain" description="Carbohydrate-binding module family 96" evidence="5">
    <location>
        <begin position="29"/>
        <end position="189"/>
    </location>
</feature>
<dbReference type="InterPro" id="IPR036514">
    <property type="entry name" value="SGNH_hydro_sf"/>
</dbReference>
<dbReference type="GO" id="GO:0005576">
    <property type="term" value="C:extracellular region"/>
    <property type="evidence" value="ECO:0007669"/>
    <property type="project" value="UniProtKB-SubCell"/>
</dbReference>
<dbReference type="RefSeq" id="WP_052882033.1">
    <property type="nucleotide sequence ID" value="NZ_CP010904.1"/>
</dbReference>